<dbReference type="AlphaFoldDB" id="A0AAW9RE66"/>
<dbReference type="RefSeq" id="WP_354693400.1">
    <property type="nucleotide sequence ID" value="NZ_JAZHOG010000001.1"/>
</dbReference>
<reference evidence="8 9" key="1">
    <citation type="submission" date="2024-02" db="EMBL/GenBank/DDBJ databases">
        <title>A novel Wenzhouxiangellaceae bacterium, isolated from coastal sediments.</title>
        <authorList>
            <person name="Du Z.-J."/>
            <person name="Ye Y.-Q."/>
            <person name="Zhang X.-Y."/>
        </authorList>
    </citation>
    <scope>NUCLEOTIDE SEQUENCE [LARGE SCALE GENOMIC DNA]</scope>
    <source>
        <strain evidence="8 9">CH-27</strain>
    </source>
</reference>
<protein>
    <submittedName>
        <fullName evidence="8">DMT family transporter</fullName>
    </submittedName>
</protein>
<keyword evidence="9" id="KW-1185">Reference proteome</keyword>
<dbReference type="EMBL" id="JAZHOG010000001">
    <property type="protein sequence ID" value="MEJ8566076.1"/>
    <property type="molecule type" value="Genomic_DNA"/>
</dbReference>
<feature type="transmembrane region" description="Helical" evidence="6">
    <location>
        <begin position="12"/>
        <end position="30"/>
    </location>
</feature>
<proteinExistence type="inferred from homology"/>
<dbReference type="PANTHER" id="PTHR32322">
    <property type="entry name" value="INNER MEMBRANE TRANSPORTER"/>
    <property type="match status" value="1"/>
</dbReference>
<feature type="transmembrane region" description="Helical" evidence="6">
    <location>
        <begin position="256"/>
        <end position="273"/>
    </location>
</feature>
<evidence type="ECO:0000313" key="9">
    <source>
        <dbReference type="Proteomes" id="UP001359886"/>
    </source>
</evidence>
<feature type="transmembrane region" description="Helical" evidence="6">
    <location>
        <begin position="74"/>
        <end position="95"/>
    </location>
</feature>
<evidence type="ECO:0000256" key="6">
    <source>
        <dbReference type="SAM" id="Phobius"/>
    </source>
</evidence>
<dbReference type="PANTHER" id="PTHR32322:SF2">
    <property type="entry name" value="EAMA DOMAIN-CONTAINING PROTEIN"/>
    <property type="match status" value="1"/>
</dbReference>
<dbReference type="InterPro" id="IPR050638">
    <property type="entry name" value="AA-Vitamin_Transporters"/>
</dbReference>
<evidence type="ECO:0000256" key="4">
    <source>
        <dbReference type="ARBA" id="ARBA00022989"/>
    </source>
</evidence>
<feature type="domain" description="EamA" evidence="7">
    <location>
        <begin position="160"/>
        <end position="295"/>
    </location>
</feature>
<evidence type="ECO:0000259" key="7">
    <source>
        <dbReference type="Pfam" id="PF00892"/>
    </source>
</evidence>
<dbReference type="SUPFAM" id="SSF103481">
    <property type="entry name" value="Multidrug resistance efflux transporter EmrE"/>
    <property type="match status" value="2"/>
</dbReference>
<evidence type="ECO:0000256" key="1">
    <source>
        <dbReference type="ARBA" id="ARBA00004141"/>
    </source>
</evidence>
<evidence type="ECO:0000256" key="3">
    <source>
        <dbReference type="ARBA" id="ARBA00022692"/>
    </source>
</evidence>
<keyword evidence="5 6" id="KW-0472">Membrane</keyword>
<feature type="transmembrane region" description="Helical" evidence="6">
    <location>
        <begin position="134"/>
        <end position="154"/>
    </location>
</feature>
<evidence type="ECO:0000313" key="8">
    <source>
        <dbReference type="EMBL" id="MEJ8566076.1"/>
    </source>
</evidence>
<comment type="similarity">
    <text evidence="2">Belongs to the EamA transporter family.</text>
</comment>
<evidence type="ECO:0000256" key="5">
    <source>
        <dbReference type="ARBA" id="ARBA00023136"/>
    </source>
</evidence>
<evidence type="ECO:0000256" key="2">
    <source>
        <dbReference type="ARBA" id="ARBA00007362"/>
    </source>
</evidence>
<comment type="subcellular location">
    <subcellularLocation>
        <location evidence="1">Membrane</location>
        <topology evidence="1">Multi-pass membrane protein</topology>
    </subcellularLocation>
</comment>
<name>A0AAW9RE66_9GAMM</name>
<feature type="transmembrane region" description="Helical" evidence="6">
    <location>
        <begin position="221"/>
        <end position="244"/>
    </location>
</feature>
<feature type="transmembrane region" description="Helical" evidence="6">
    <location>
        <begin position="279"/>
        <end position="300"/>
    </location>
</feature>
<gene>
    <name evidence="8" type="ORF">V3330_00455</name>
</gene>
<dbReference type="InterPro" id="IPR000620">
    <property type="entry name" value="EamA_dom"/>
</dbReference>
<dbReference type="Gene3D" id="1.10.3730.20">
    <property type="match status" value="1"/>
</dbReference>
<dbReference type="Pfam" id="PF00892">
    <property type="entry name" value="EamA"/>
    <property type="match status" value="2"/>
</dbReference>
<feature type="transmembrane region" description="Helical" evidence="6">
    <location>
        <begin position="160"/>
        <end position="179"/>
    </location>
</feature>
<feature type="domain" description="EamA" evidence="7">
    <location>
        <begin position="14"/>
        <end position="145"/>
    </location>
</feature>
<sequence length="306" mass="32809">MDDQPGSRSSGLAYAALTLTAFFLAGNHIIGRGVHETIPPIGLSFWRWVAGALIFLPFALPGMRRNWPLLRQHLGAAALLGFFMVGGTTLVLVALTRTYAVNVSLINAIQPTLTVFFAWLVFHETMTRPRALGVLLGFLGVAIMITRADLNVLLSLDLSSGDFIALLAMCGFAGFALNLHRLPRELGIFAALFAISVCGTVMLLPFYLWETLTVQSVPVSMTSMAAILALALLVTVFGNLGWYAGNRIIGPSRASMFINLIPVFGSILAIIFLDEQLLGYHLLGGSLVIAGLVLAARAGAPRKKDA</sequence>
<feature type="transmembrane region" description="Helical" evidence="6">
    <location>
        <begin position="186"/>
        <end position="209"/>
    </location>
</feature>
<keyword evidence="4 6" id="KW-1133">Transmembrane helix</keyword>
<accession>A0AAW9RE66</accession>
<keyword evidence="3 6" id="KW-0812">Transmembrane</keyword>
<comment type="caution">
    <text evidence="8">The sequence shown here is derived from an EMBL/GenBank/DDBJ whole genome shotgun (WGS) entry which is preliminary data.</text>
</comment>
<organism evidence="8 9">
    <name type="scientific">Elongatibacter sediminis</name>
    <dbReference type="NCBI Taxonomy" id="3119006"/>
    <lineage>
        <taxon>Bacteria</taxon>
        <taxon>Pseudomonadati</taxon>
        <taxon>Pseudomonadota</taxon>
        <taxon>Gammaproteobacteria</taxon>
        <taxon>Chromatiales</taxon>
        <taxon>Wenzhouxiangellaceae</taxon>
        <taxon>Elongatibacter</taxon>
    </lineage>
</organism>
<dbReference type="InterPro" id="IPR037185">
    <property type="entry name" value="EmrE-like"/>
</dbReference>
<feature type="transmembrane region" description="Helical" evidence="6">
    <location>
        <begin position="101"/>
        <end position="122"/>
    </location>
</feature>
<dbReference type="GO" id="GO:0016020">
    <property type="term" value="C:membrane"/>
    <property type="evidence" value="ECO:0007669"/>
    <property type="project" value="UniProtKB-SubCell"/>
</dbReference>
<dbReference type="Proteomes" id="UP001359886">
    <property type="component" value="Unassembled WGS sequence"/>
</dbReference>
<feature type="transmembrane region" description="Helical" evidence="6">
    <location>
        <begin position="45"/>
        <end position="62"/>
    </location>
</feature>